<dbReference type="PANTHER" id="PTHR22926:SF3">
    <property type="entry name" value="UNDECAPRENYL-PHOSPHATE ALPHA-N-ACETYLGLUCOSAMINYL 1-PHOSPHATE TRANSFERASE"/>
    <property type="match status" value="1"/>
</dbReference>
<keyword evidence="2" id="KW-1003">Cell membrane</keyword>
<evidence type="ECO:0000256" key="2">
    <source>
        <dbReference type="ARBA" id="ARBA00022475"/>
    </source>
</evidence>
<proteinExistence type="predicted"/>
<comment type="subcellular location">
    <subcellularLocation>
        <location evidence="1">Cell membrane</location>
        <topology evidence="1">Multi-pass membrane protein</topology>
    </subcellularLocation>
</comment>
<keyword evidence="4 7" id="KW-0812">Transmembrane</keyword>
<gene>
    <name evidence="8" type="ORF">A2537_01695</name>
</gene>
<keyword evidence="5 7" id="KW-1133">Transmembrane helix</keyword>
<dbReference type="Proteomes" id="UP000178490">
    <property type="component" value="Unassembled WGS sequence"/>
</dbReference>
<protein>
    <recommendedName>
        <fullName evidence="10">Undecaprenyl-phosphate alpha-N-acetylglucosaminyl 1-phosphate transferase</fullName>
    </recommendedName>
</protein>
<dbReference type="GO" id="GO:0044038">
    <property type="term" value="P:cell wall macromolecule biosynthetic process"/>
    <property type="evidence" value="ECO:0007669"/>
    <property type="project" value="TreeGrafter"/>
</dbReference>
<dbReference type="CDD" id="cd06853">
    <property type="entry name" value="GT_WecA_like"/>
    <property type="match status" value="1"/>
</dbReference>
<dbReference type="AlphaFoldDB" id="A0A1F6P1E3"/>
<feature type="transmembrane region" description="Helical" evidence="7">
    <location>
        <begin position="149"/>
        <end position="177"/>
    </location>
</feature>
<sequence>MVVGYCDDKYKIFYQYRLLFSALAVLLVLAGGLNFDGITNPFGGTIGLDFWKIQTSYFGTILVGVEILVFLWLMGMIYTVKILDGLDGLATGVVMIGALSVAALAGGSTKFFQPDVSLVALVLAGSCLGFLFVNFYPAKIFLGEGGGQFLGLMLGVIAIIAGSKIATALLVMAVPIIDLIWVVSSRLANGQSISQGDRRHLHFRLVDIGFKHWQAVLVFYGFSALFGFSALYMSSKFKIFSLLILVIGIIILEISIYNRQKYVSK</sequence>
<dbReference type="GO" id="GO:0005886">
    <property type="term" value="C:plasma membrane"/>
    <property type="evidence" value="ECO:0007669"/>
    <property type="project" value="UniProtKB-SubCell"/>
</dbReference>
<feature type="transmembrane region" description="Helical" evidence="7">
    <location>
        <begin position="239"/>
        <end position="257"/>
    </location>
</feature>
<dbReference type="EMBL" id="MFRC01000015">
    <property type="protein sequence ID" value="OGH89961.1"/>
    <property type="molecule type" value="Genomic_DNA"/>
</dbReference>
<evidence type="ECO:0000313" key="8">
    <source>
        <dbReference type="EMBL" id="OGH89961.1"/>
    </source>
</evidence>
<evidence type="ECO:0000256" key="4">
    <source>
        <dbReference type="ARBA" id="ARBA00022692"/>
    </source>
</evidence>
<comment type="caution">
    <text evidence="8">The sequence shown here is derived from an EMBL/GenBank/DDBJ whole genome shotgun (WGS) entry which is preliminary data.</text>
</comment>
<dbReference type="GO" id="GO:0009103">
    <property type="term" value="P:lipopolysaccharide biosynthetic process"/>
    <property type="evidence" value="ECO:0007669"/>
    <property type="project" value="TreeGrafter"/>
</dbReference>
<name>A0A1F6P1E3_9BACT</name>
<evidence type="ECO:0000256" key="6">
    <source>
        <dbReference type="ARBA" id="ARBA00023136"/>
    </source>
</evidence>
<reference evidence="8 9" key="1">
    <citation type="journal article" date="2016" name="Nat. Commun.">
        <title>Thousands of microbial genomes shed light on interconnected biogeochemical processes in an aquifer system.</title>
        <authorList>
            <person name="Anantharaman K."/>
            <person name="Brown C.T."/>
            <person name="Hug L.A."/>
            <person name="Sharon I."/>
            <person name="Castelle C.J."/>
            <person name="Probst A.J."/>
            <person name="Thomas B.C."/>
            <person name="Singh A."/>
            <person name="Wilkins M.J."/>
            <person name="Karaoz U."/>
            <person name="Brodie E.L."/>
            <person name="Williams K.H."/>
            <person name="Hubbard S.S."/>
            <person name="Banfield J.F."/>
        </authorList>
    </citation>
    <scope>NUCLEOTIDE SEQUENCE [LARGE SCALE GENOMIC DNA]</scope>
</reference>
<dbReference type="PANTHER" id="PTHR22926">
    <property type="entry name" value="PHOSPHO-N-ACETYLMURAMOYL-PENTAPEPTIDE-TRANSFERASE"/>
    <property type="match status" value="1"/>
</dbReference>
<keyword evidence="6 7" id="KW-0472">Membrane</keyword>
<accession>A0A1F6P1E3</accession>
<evidence type="ECO:0000256" key="5">
    <source>
        <dbReference type="ARBA" id="ARBA00022989"/>
    </source>
</evidence>
<dbReference type="GO" id="GO:0016780">
    <property type="term" value="F:phosphotransferase activity, for other substituted phosphate groups"/>
    <property type="evidence" value="ECO:0007669"/>
    <property type="project" value="InterPro"/>
</dbReference>
<evidence type="ECO:0000256" key="7">
    <source>
        <dbReference type="SAM" id="Phobius"/>
    </source>
</evidence>
<feature type="transmembrane region" description="Helical" evidence="7">
    <location>
        <begin position="213"/>
        <end position="232"/>
    </location>
</feature>
<evidence type="ECO:0008006" key="10">
    <source>
        <dbReference type="Google" id="ProtNLM"/>
    </source>
</evidence>
<keyword evidence="3" id="KW-0808">Transferase</keyword>
<evidence type="ECO:0000256" key="3">
    <source>
        <dbReference type="ARBA" id="ARBA00022679"/>
    </source>
</evidence>
<evidence type="ECO:0000256" key="1">
    <source>
        <dbReference type="ARBA" id="ARBA00004651"/>
    </source>
</evidence>
<evidence type="ECO:0000313" key="9">
    <source>
        <dbReference type="Proteomes" id="UP000178490"/>
    </source>
</evidence>
<dbReference type="InterPro" id="IPR000715">
    <property type="entry name" value="Glycosyl_transferase_4"/>
</dbReference>
<feature type="transmembrane region" description="Helical" evidence="7">
    <location>
        <begin position="55"/>
        <end position="74"/>
    </location>
</feature>
<feature type="transmembrane region" description="Helical" evidence="7">
    <location>
        <begin position="118"/>
        <end position="137"/>
    </location>
</feature>
<dbReference type="Pfam" id="PF00953">
    <property type="entry name" value="Glycos_transf_4"/>
    <property type="match status" value="1"/>
</dbReference>
<feature type="transmembrane region" description="Helical" evidence="7">
    <location>
        <begin position="86"/>
        <end position="106"/>
    </location>
</feature>
<dbReference type="GO" id="GO:0071555">
    <property type="term" value="P:cell wall organization"/>
    <property type="evidence" value="ECO:0007669"/>
    <property type="project" value="TreeGrafter"/>
</dbReference>
<organism evidence="8 9">
    <name type="scientific">Candidatus Magasanikbacteria bacterium RIFOXYD2_FULL_36_9</name>
    <dbReference type="NCBI Taxonomy" id="1798707"/>
    <lineage>
        <taxon>Bacteria</taxon>
        <taxon>Candidatus Magasanikiibacteriota</taxon>
    </lineage>
</organism>
<feature type="transmembrane region" description="Helical" evidence="7">
    <location>
        <begin position="18"/>
        <end position="35"/>
    </location>
</feature>